<protein>
    <recommendedName>
        <fullName evidence="2">Protein kinase domain-containing protein</fullName>
    </recommendedName>
</protein>
<dbReference type="EMBL" id="CM000762">
    <property type="protein sequence ID" value="OQU87530.1"/>
    <property type="molecule type" value="Genomic_DNA"/>
</dbReference>
<keyword evidence="4" id="KW-1185">Reference proteome</keyword>
<dbReference type="PROSITE" id="PS50011">
    <property type="entry name" value="PROTEIN_KINASE_DOM"/>
    <property type="match status" value="1"/>
</dbReference>
<dbReference type="SUPFAM" id="SSF56112">
    <property type="entry name" value="Protein kinase-like (PK-like)"/>
    <property type="match status" value="1"/>
</dbReference>
<evidence type="ECO:0000259" key="2">
    <source>
        <dbReference type="PROSITE" id="PS50011"/>
    </source>
</evidence>
<dbReference type="SMART" id="SM00220">
    <property type="entry name" value="S_TKc"/>
    <property type="match status" value="1"/>
</dbReference>
<dbReference type="Pfam" id="PF07714">
    <property type="entry name" value="PK_Tyr_Ser-Thr"/>
    <property type="match status" value="1"/>
</dbReference>
<dbReference type="PANTHER" id="PTHR44329">
    <property type="entry name" value="SERINE/THREONINE-PROTEIN KINASE TNNI3K-RELATED"/>
    <property type="match status" value="1"/>
</dbReference>
<dbReference type="KEGG" id="sbi:8062182"/>
<dbReference type="PANTHER" id="PTHR44329:SF161">
    <property type="entry name" value="OS01G0747400 PROTEIN"/>
    <property type="match status" value="1"/>
</dbReference>
<dbReference type="InterPro" id="IPR051681">
    <property type="entry name" value="Ser/Thr_Kinases-Pseudokinases"/>
</dbReference>
<dbReference type="Gene3D" id="1.10.510.10">
    <property type="entry name" value="Transferase(Phosphotransferase) domain 1"/>
    <property type="match status" value="1"/>
</dbReference>
<dbReference type="eggNOG" id="KOG0192">
    <property type="taxonomic scope" value="Eukaryota"/>
</dbReference>
<reference evidence="4" key="2">
    <citation type="journal article" date="2018" name="Plant J.">
        <title>The Sorghum bicolor reference genome: improved assembly, gene annotations, a transcriptome atlas, and signatures of genome organization.</title>
        <authorList>
            <person name="McCormick R.F."/>
            <person name="Truong S.K."/>
            <person name="Sreedasyam A."/>
            <person name="Jenkins J."/>
            <person name="Shu S."/>
            <person name="Sims D."/>
            <person name="Kennedy M."/>
            <person name="Amirebrahimi M."/>
            <person name="Weers B.D."/>
            <person name="McKinley B."/>
            <person name="Mattison A."/>
            <person name="Morishige D.T."/>
            <person name="Grimwood J."/>
            <person name="Schmutz J."/>
            <person name="Mullet J.E."/>
        </authorList>
    </citation>
    <scope>NUCLEOTIDE SEQUENCE [LARGE SCALE GENOMIC DNA]</scope>
    <source>
        <strain evidence="4">cv. BTx623</strain>
    </source>
</reference>
<dbReference type="Gramene" id="OQU87530">
    <property type="protein sequence ID" value="OQU87530"/>
    <property type="gene ID" value="SORBI_3003G294000"/>
</dbReference>
<dbReference type="Gene3D" id="3.30.200.20">
    <property type="entry name" value="Phosphorylase Kinase, domain 1"/>
    <property type="match status" value="1"/>
</dbReference>
<dbReference type="InParanoid" id="A0A1W0VZG7"/>
<dbReference type="InterPro" id="IPR000719">
    <property type="entry name" value="Prot_kinase_dom"/>
</dbReference>
<dbReference type="Proteomes" id="UP000000768">
    <property type="component" value="Chromosome 3"/>
</dbReference>
<organism evidence="3 4">
    <name type="scientific">Sorghum bicolor</name>
    <name type="common">Sorghum</name>
    <name type="synonym">Sorghum vulgare</name>
    <dbReference type="NCBI Taxonomy" id="4558"/>
    <lineage>
        <taxon>Eukaryota</taxon>
        <taxon>Viridiplantae</taxon>
        <taxon>Streptophyta</taxon>
        <taxon>Embryophyta</taxon>
        <taxon>Tracheophyta</taxon>
        <taxon>Spermatophyta</taxon>
        <taxon>Magnoliopsida</taxon>
        <taxon>Liliopsida</taxon>
        <taxon>Poales</taxon>
        <taxon>Poaceae</taxon>
        <taxon>PACMAD clade</taxon>
        <taxon>Panicoideae</taxon>
        <taxon>Andropogonodae</taxon>
        <taxon>Andropogoneae</taxon>
        <taxon>Sorghinae</taxon>
        <taxon>Sorghum</taxon>
    </lineage>
</organism>
<dbReference type="InterPro" id="IPR001245">
    <property type="entry name" value="Ser-Thr/Tyr_kinase_cat_dom"/>
</dbReference>
<accession>A0A1W0VZG7</accession>
<dbReference type="GO" id="GO:0007165">
    <property type="term" value="P:signal transduction"/>
    <property type="evidence" value="ECO:0000318"/>
    <property type="project" value="GO_Central"/>
</dbReference>
<feature type="region of interest" description="Disordered" evidence="1">
    <location>
        <begin position="1"/>
        <end position="42"/>
    </location>
</feature>
<name>A0A1W0VZG7_SORBI</name>
<gene>
    <name evidence="3" type="ORF">SORBI_3003G294000</name>
</gene>
<dbReference type="PRINTS" id="PR00109">
    <property type="entry name" value="TYRKINASE"/>
</dbReference>
<evidence type="ECO:0000313" key="4">
    <source>
        <dbReference type="Proteomes" id="UP000000768"/>
    </source>
</evidence>
<proteinExistence type="predicted"/>
<dbReference type="GO" id="GO:0005524">
    <property type="term" value="F:ATP binding"/>
    <property type="evidence" value="ECO:0007669"/>
    <property type="project" value="InterPro"/>
</dbReference>
<dbReference type="STRING" id="4558.A0A1W0VZG7"/>
<reference evidence="3 4" key="1">
    <citation type="journal article" date="2009" name="Nature">
        <title>The Sorghum bicolor genome and the diversification of grasses.</title>
        <authorList>
            <person name="Paterson A.H."/>
            <person name="Bowers J.E."/>
            <person name="Bruggmann R."/>
            <person name="Dubchak I."/>
            <person name="Grimwood J."/>
            <person name="Gundlach H."/>
            <person name="Haberer G."/>
            <person name="Hellsten U."/>
            <person name="Mitros T."/>
            <person name="Poliakov A."/>
            <person name="Schmutz J."/>
            <person name="Spannagl M."/>
            <person name="Tang H."/>
            <person name="Wang X."/>
            <person name="Wicker T."/>
            <person name="Bharti A.K."/>
            <person name="Chapman J."/>
            <person name="Feltus F.A."/>
            <person name="Gowik U."/>
            <person name="Grigoriev I.V."/>
            <person name="Lyons E."/>
            <person name="Maher C.A."/>
            <person name="Martis M."/>
            <person name="Narechania A."/>
            <person name="Otillar R.P."/>
            <person name="Penning B.W."/>
            <person name="Salamov A.A."/>
            <person name="Wang Y."/>
            <person name="Zhang L."/>
            <person name="Carpita N.C."/>
            <person name="Freeling M."/>
            <person name="Gingle A.R."/>
            <person name="Hash C.T."/>
            <person name="Keller B."/>
            <person name="Klein P."/>
            <person name="Kresovich S."/>
            <person name="McCann M.C."/>
            <person name="Ming R."/>
            <person name="Peterson D.G."/>
            <person name="Mehboob-ur-Rahman"/>
            <person name="Ware D."/>
            <person name="Westhoff P."/>
            <person name="Mayer K.F."/>
            <person name="Messing J."/>
            <person name="Rokhsar D.S."/>
        </authorList>
    </citation>
    <scope>NUCLEOTIDE SEQUENCE [LARGE SCALE GENOMIC DNA]</scope>
    <source>
        <strain evidence="4">cv. BTx623</strain>
    </source>
</reference>
<sequence>MGRTRAGVRLGADRPEDWRGPPAPVRAPPGKLKHRKKGGHANGSVKEVLEKWSIDRSQLLIGHRFASGAHSRLFHGIYKDQPVAVKFTRQPDNQEDAELAAQLEKQFSTEVTTLARLNHPNVIKLVGAWSSRPAFCVITEFLSGGSLGAFLHKLDHKALPLDKIISISLDIARGMAYIHSQGVVHRDVKPDNIIFDEEFSAKIVDFGIACEEEYCDPLANDTGTFRWMAPEMMKHKAYGRKVDVYSFGLILWEMFSGTVPYEELNPFQAALAVFDKNVRPPIPTSCPAPVRLLIEQCWASHPEKRPDFCQIVQILEKFKTVLDRDGTLDNMPSSICQETHGHKNWLAHWVQKLKHSHIMSSVVTRHHSVSSPFQTVLIR</sequence>
<evidence type="ECO:0000313" key="3">
    <source>
        <dbReference type="EMBL" id="OQU87530.1"/>
    </source>
</evidence>
<dbReference type="OrthoDB" id="4062651at2759"/>
<dbReference type="AlphaFoldDB" id="A0A1W0VZG7"/>
<dbReference type="GO" id="GO:0004674">
    <property type="term" value="F:protein serine/threonine kinase activity"/>
    <property type="evidence" value="ECO:0000318"/>
    <property type="project" value="GO_Central"/>
</dbReference>
<dbReference type="CDD" id="cd13999">
    <property type="entry name" value="STKc_MAP3K-like"/>
    <property type="match status" value="1"/>
</dbReference>
<feature type="domain" description="Protein kinase" evidence="2">
    <location>
        <begin position="59"/>
        <end position="318"/>
    </location>
</feature>
<dbReference type="PROSITE" id="PS00108">
    <property type="entry name" value="PROTEIN_KINASE_ST"/>
    <property type="match status" value="1"/>
</dbReference>
<dbReference type="InterPro" id="IPR011009">
    <property type="entry name" value="Kinase-like_dom_sf"/>
</dbReference>
<evidence type="ECO:0000256" key="1">
    <source>
        <dbReference type="SAM" id="MobiDB-lite"/>
    </source>
</evidence>
<dbReference type="InterPro" id="IPR008271">
    <property type="entry name" value="Ser/Thr_kinase_AS"/>
</dbReference>
<dbReference type="OMA" id="QVERRYW"/>